<dbReference type="PROSITE" id="PS00101">
    <property type="entry name" value="HEXAPEP_TRANSFERASES"/>
    <property type="match status" value="1"/>
</dbReference>
<dbReference type="Gene3D" id="1.20.1180.10">
    <property type="entry name" value="Udp N-acetylglucosamine O-acyltransferase, C-terminal domain"/>
    <property type="match status" value="1"/>
</dbReference>
<keyword evidence="7 8" id="KW-0012">Acyltransferase</keyword>
<dbReference type="InterPro" id="IPR029098">
    <property type="entry name" value="Acetyltransf_C"/>
</dbReference>
<keyword evidence="4 8" id="KW-0808">Transferase</keyword>
<comment type="catalytic activity">
    <reaction evidence="8">
        <text>a (3R)-hydroxyacyl-[ACP] + UDP-N-acetyl-alpha-D-glucosamine = a UDP-3-O-[(3R)-3-hydroxyacyl]-N-acetyl-alpha-D-glucosamine + holo-[ACP]</text>
        <dbReference type="Rhea" id="RHEA:67812"/>
        <dbReference type="Rhea" id="RHEA-COMP:9685"/>
        <dbReference type="Rhea" id="RHEA-COMP:9945"/>
        <dbReference type="ChEBI" id="CHEBI:57705"/>
        <dbReference type="ChEBI" id="CHEBI:64479"/>
        <dbReference type="ChEBI" id="CHEBI:78827"/>
        <dbReference type="ChEBI" id="CHEBI:173225"/>
        <dbReference type="EC" id="2.3.1.129"/>
    </reaction>
</comment>
<dbReference type="RefSeq" id="WP_376867468.1">
    <property type="nucleotide sequence ID" value="NZ_JBHRYB010000013.1"/>
</dbReference>
<evidence type="ECO:0000313" key="10">
    <source>
        <dbReference type="EMBL" id="MFC3681200.1"/>
    </source>
</evidence>
<keyword evidence="5 8" id="KW-0677">Repeat</keyword>
<protein>
    <recommendedName>
        <fullName evidence="8">Acyl-[acyl-carrier-protein]--UDP-N-acetylglucosamine O-acyltransferase</fullName>
        <shortName evidence="8">UDP-N-acetylglucosamine acyltransferase</shortName>
        <ecNumber evidence="8">2.3.1.129</ecNumber>
    </recommendedName>
</protein>
<comment type="caution">
    <text evidence="10">The sequence shown here is derived from an EMBL/GenBank/DDBJ whole genome shotgun (WGS) entry which is preliminary data.</text>
</comment>
<evidence type="ECO:0000256" key="1">
    <source>
        <dbReference type="ARBA" id="ARBA00022490"/>
    </source>
</evidence>
<comment type="function">
    <text evidence="8">Involved in the biosynthesis of lipid A, a phosphorylated glycolipid that anchors the lipopolysaccharide to the outer membrane of the cell.</text>
</comment>
<gene>
    <name evidence="8 10" type="primary">lpxA</name>
    <name evidence="10" type="ORF">ACFOMG_13930</name>
</gene>
<dbReference type="Pfam" id="PF00132">
    <property type="entry name" value="Hexapep"/>
    <property type="match status" value="2"/>
</dbReference>
<dbReference type="Proteomes" id="UP001595722">
    <property type="component" value="Unassembled WGS sequence"/>
</dbReference>
<evidence type="ECO:0000256" key="2">
    <source>
        <dbReference type="ARBA" id="ARBA00022516"/>
    </source>
</evidence>
<evidence type="ECO:0000256" key="6">
    <source>
        <dbReference type="ARBA" id="ARBA00023098"/>
    </source>
</evidence>
<dbReference type="InterPro" id="IPR001451">
    <property type="entry name" value="Hexapep"/>
</dbReference>
<dbReference type="EC" id="2.3.1.129" evidence="8"/>
<organism evidence="10 11">
    <name type="scientific">Bacterioplanoides pacificum</name>
    <dbReference type="NCBI Taxonomy" id="1171596"/>
    <lineage>
        <taxon>Bacteria</taxon>
        <taxon>Pseudomonadati</taxon>
        <taxon>Pseudomonadota</taxon>
        <taxon>Gammaproteobacteria</taxon>
        <taxon>Oceanospirillales</taxon>
        <taxon>Oceanospirillaceae</taxon>
        <taxon>Bacterioplanoides</taxon>
    </lineage>
</organism>
<evidence type="ECO:0000256" key="7">
    <source>
        <dbReference type="ARBA" id="ARBA00023315"/>
    </source>
</evidence>
<dbReference type="InterPro" id="IPR011004">
    <property type="entry name" value="Trimer_LpxA-like_sf"/>
</dbReference>
<accession>A0ABV7VUH0</accession>
<dbReference type="InterPro" id="IPR037157">
    <property type="entry name" value="Acetyltransf_C_sf"/>
</dbReference>
<dbReference type="EMBL" id="JBHRYB010000013">
    <property type="protein sequence ID" value="MFC3681200.1"/>
    <property type="molecule type" value="Genomic_DNA"/>
</dbReference>
<dbReference type="Gene3D" id="2.160.10.10">
    <property type="entry name" value="Hexapeptide repeat proteins"/>
    <property type="match status" value="1"/>
</dbReference>
<evidence type="ECO:0000256" key="8">
    <source>
        <dbReference type="HAMAP-Rule" id="MF_00387"/>
    </source>
</evidence>
<reference evidence="11" key="1">
    <citation type="journal article" date="2019" name="Int. J. Syst. Evol. Microbiol.">
        <title>The Global Catalogue of Microorganisms (GCM) 10K type strain sequencing project: providing services to taxonomists for standard genome sequencing and annotation.</title>
        <authorList>
            <consortium name="The Broad Institute Genomics Platform"/>
            <consortium name="The Broad Institute Genome Sequencing Center for Infectious Disease"/>
            <person name="Wu L."/>
            <person name="Ma J."/>
        </authorList>
    </citation>
    <scope>NUCLEOTIDE SEQUENCE [LARGE SCALE GENOMIC DNA]</scope>
    <source>
        <strain evidence="11">KCTC 42424</strain>
    </source>
</reference>
<evidence type="ECO:0000313" key="11">
    <source>
        <dbReference type="Proteomes" id="UP001595722"/>
    </source>
</evidence>
<comment type="pathway">
    <text evidence="8">Glycolipid biosynthesis; lipid IV(A) biosynthesis; lipid IV(A) from (3R)-3-hydroxytetradecanoyl-[acyl-carrier-protein] and UDP-N-acetyl-alpha-D-glucosamine: step 1/6.</text>
</comment>
<keyword evidence="2 8" id="KW-0444">Lipid biosynthesis</keyword>
<dbReference type="NCBIfam" id="NF003657">
    <property type="entry name" value="PRK05289.1"/>
    <property type="match status" value="1"/>
</dbReference>
<evidence type="ECO:0000256" key="3">
    <source>
        <dbReference type="ARBA" id="ARBA00022556"/>
    </source>
</evidence>
<name>A0ABV7VUH0_9GAMM</name>
<dbReference type="HAMAP" id="MF_00387">
    <property type="entry name" value="LpxA"/>
    <property type="match status" value="1"/>
</dbReference>
<dbReference type="GO" id="GO:0008780">
    <property type="term" value="F:acyl-[acyl-carrier-protein]-UDP-N-acetylglucosamine O-acyltransferase activity"/>
    <property type="evidence" value="ECO:0007669"/>
    <property type="project" value="UniProtKB-EC"/>
</dbReference>
<dbReference type="InterPro" id="IPR010137">
    <property type="entry name" value="Lipid_A_LpxA"/>
</dbReference>
<comment type="subunit">
    <text evidence="8">Homotrimer.</text>
</comment>
<dbReference type="SUPFAM" id="SSF51161">
    <property type="entry name" value="Trimeric LpxA-like enzymes"/>
    <property type="match status" value="1"/>
</dbReference>
<dbReference type="PANTHER" id="PTHR43480:SF1">
    <property type="entry name" value="ACYL-[ACYL-CARRIER-PROTEIN]--UDP-N-ACETYLGLUCOSAMINE O-ACYLTRANSFERASE, MITOCHONDRIAL-RELATED"/>
    <property type="match status" value="1"/>
</dbReference>
<keyword evidence="6 8" id="KW-0443">Lipid metabolism</keyword>
<dbReference type="NCBIfam" id="TIGR01852">
    <property type="entry name" value="lipid_A_lpxA"/>
    <property type="match status" value="1"/>
</dbReference>
<sequence>MIDPRAIVDPAARLADDVEVGPFSIIGPDVEIGEGTVIGPHVIVRGPTRIGKNNKIFQFASIGEECQDKKYAGEPTTLSIGDNNVIREACTFHRGTVQDAGHTQVGNHNLFMVNVHVAHDAIIGDHCILANDTNVAGHVNIGDYVILGGATQVHQFCHIGAHSMCGAGSVVLKDIPAYVMSQGYPVQPHGINIEGLKRRGFAKASINRLRAAYKTLYRQGLTLEEALVQLEPVAAEDEAVAVLVASLKAGNRGIIR</sequence>
<comment type="similarity">
    <text evidence="8">Belongs to the transferase hexapeptide repeat family. LpxA subfamily.</text>
</comment>
<dbReference type="PANTHER" id="PTHR43480">
    <property type="entry name" value="ACYL-[ACYL-CARRIER-PROTEIN]--UDP-N-ACETYLGLUCOSAMINE O-ACYLTRANSFERASE"/>
    <property type="match status" value="1"/>
</dbReference>
<proteinExistence type="inferred from homology"/>
<evidence type="ECO:0000256" key="4">
    <source>
        <dbReference type="ARBA" id="ARBA00022679"/>
    </source>
</evidence>
<evidence type="ECO:0000259" key="9">
    <source>
        <dbReference type="Pfam" id="PF13720"/>
    </source>
</evidence>
<evidence type="ECO:0000256" key="5">
    <source>
        <dbReference type="ARBA" id="ARBA00022737"/>
    </source>
</evidence>
<dbReference type="PIRSF" id="PIRSF000456">
    <property type="entry name" value="UDP-GlcNAc_acltr"/>
    <property type="match status" value="1"/>
</dbReference>
<keyword evidence="1 8" id="KW-0963">Cytoplasm</keyword>
<feature type="domain" description="UDP N-acetylglucosamine O-acyltransferase C-terminal" evidence="9">
    <location>
        <begin position="174"/>
        <end position="255"/>
    </location>
</feature>
<keyword evidence="3 8" id="KW-0441">Lipid A biosynthesis</keyword>
<dbReference type="InterPro" id="IPR018357">
    <property type="entry name" value="Hexapep_transf_CS"/>
</dbReference>
<keyword evidence="11" id="KW-1185">Reference proteome</keyword>
<dbReference type="Pfam" id="PF13720">
    <property type="entry name" value="Acetyltransf_11"/>
    <property type="match status" value="1"/>
</dbReference>
<dbReference type="CDD" id="cd03351">
    <property type="entry name" value="LbH_UDP-GlcNAc_AT"/>
    <property type="match status" value="1"/>
</dbReference>
<comment type="subcellular location">
    <subcellularLocation>
        <location evidence="8">Cytoplasm</location>
    </subcellularLocation>
</comment>